<comment type="caution">
    <text evidence="2">The sequence shown here is derived from an EMBL/GenBank/DDBJ whole genome shotgun (WGS) entry which is preliminary data.</text>
</comment>
<protein>
    <submittedName>
        <fullName evidence="2">Uncharacterized protein</fullName>
    </submittedName>
</protein>
<evidence type="ECO:0000256" key="1">
    <source>
        <dbReference type="SAM" id="MobiDB-lite"/>
    </source>
</evidence>
<evidence type="ECO:0000313" key="2">
    <source>
        <dbReference type="EMBL" id="CPA90680.1"/>
    </source>
</evidence>
<proteinExistence type="predicted"/>
<accession>A0A916LHG7</accession>
<name>A0A916LHG7_MYCTX</name>
<feature type="region of interest" description="Disordered" evidence="1">
    <location>
        <begin position="1"/>
        <end position="41"/>
    </location>
</feature>
<dbReference type="AlphaFoldDB" id="A0A916LHG7"/>
<sequence length="41" mass="4021">MISLASTSSRASTSGGYDRGAPSTTNWLGSSGGGPSRMNTG</sequence>
<dbReference type="Proteomes" id="UP000039021">
    <property type="component" value="Unassembled WGS sequence"/>
</dbReference>
<gene>
    <name evidence="2" type="ORF">ERS007739_04937</name>
</gene>
<dbReference type="EMBL" id="CSBK01003428">
    <property type="protein sequence ID" value="CPA90680.1"/>
    <property type="molecule type" value="Genomic_DNA"/>
</dbReference>
<reference evidence="3" key="1">
    <citation type="submission" date="2015-03" db="EMBL/GenBank/DDBJ databases">
        <authorList>
            <consortium name="Pathogen Informatics"/>
        </authorList>
    </citation>
    <scope>NUCLEOTIDE SEQUENCE [LARGE SCALE GENOMIC DNA]</scope>
    <source>
        <strain evidence="3">N09902308</strain>
    </source>
</reference>
<evidence type="ECO:0000313" key="3">
    <source>
        <dbReference type="Proteomes" id="UP000039021"/>
    </source>
</evidence>
<organism evidence="2 3">
    <name type="scientific">Mycobacterium tuberculosis</name>
    <dbReference type="NCBI Taxonomy" id="1773"/>
    <lineage>
        <taxon>Bacteria</taxon>
        <taxon>Bacillati</taxon>
        <taxon>Actinomycetota</taxon>
        <taxon>Actinomycetes</taxon>
        <taxon>Mycobacteriales</taxon>
        <taxon>Mycobacteriaceae</taxon>
        <taxon>Mycobacterium</taxon>
        <taxon>Mycobacterium tuberculosis complex</taxon>
    </lineage>
</organism>
<feature type="compositionally biased region" description="Low complexity" evidence="1">
    <location>
        <begin position="1"/>
        <end position="14"/>
    </location>
</feature>